<dbReference type="PANTHER" id="PTHR42693:SF53">
    <property type="entry name" value="ENDO-4-O-SULFATASE"/>
    <property type="match status" value="1"/>
</dbReference>
<proteinExistence type="inferred from homology"/>
<evidence type="ECO:0000256" key="4">
    <source>
        <dbReference type="ARBA" id="ARBA00022837"/>
    </source>
</evidence>
<dbReference type="Gene3D" id="3.40.720.10">
    <property type="entry name" value="Alkaline Phosphatase, subunit A"/>
    <property type="match status" value="1"/>
</dbReference>
<organism evidence="6 7">
    <name type="scientific">Aurantiacibacter gilvus</name>
    <dbReference type="NCBI Taxonomy" id="3139141"/>
    <lineage>
        <taxon>Bacteria</taxon>
        <taxon>Pseudomonadati</taxon>
        <taxon>Pseudomonadota</taxon>
        <taxon>Alphaproteobacteria</taxon>
        <taxon>Sphingomonadales</taxon>
        <taxon>Erythrobacteraceae</taxon>
        <taxon>Aurantiacibacter</taxon>
    </lineage>
</organism>
<comment type="similarity">
    <text evidence="1">Belongs to the sulfatase family.</text>
</comment>
<dbReference type="InterPro" id="IPR000917">
    <property type="entry name" value="Sulfatase_N"/>
</dbReference>
<evidence type="ECO:0000256" key="2">
    <source>
        <dbReference type="ARBA" id="ARBA00022723"/>
    </source>
</evidence>
<keyword evidence="2" id="KW-0479">Metal-binding</keyword>
<keyword evidence="3" id="KW-0378">Hydrolase</keyword>
<dbReference type="PROSITE" id="PS00149">
    <property type="entry name" value="SULFATASE_2"/>
    <property type="match status" value="1"/>
</dbReference>
<protein>
    <submittedName>
        <fullName evidence="6">Sulfatase</fullName>
    </submittedName>
</protein>
<keyword evidence="7" id="KW-1185">Reference proteome</keyword>
<dbReference type="SUPFAM" id="SSF53649">
    <property type="entry name" value="Alkaline phosphatase-like"/>
    <property type="match status" value="1"/>
</dbReference>
<comment type="caution">
    <text evidence="6">The sequence shown here is derived from an EMBL/GenBank/DDBJ whole genome shotgun (WGS) entry which is preliminary data.</text>
</comment>
<keyword evidence="4" id="KW-0106">Calcium</keyword>
<feature type="domain" description="Sulfatase N-terminal" evidence="5">
    <location>
        <begin position="98"/>
        <end position="392"/>
    </location>
</feature>
<dbReference type="InterPro" id="IPR024607">
    <property type="entry name" value="Sulfatase_CS"/>
</dbReference>
<dbReference type="EMBL" id="JBBYHV010000001">
    <property type="protein sequence ID" value="MEL1249289.1"/>
    <property type="molecule type" value="Genomic_DNA"/>
</dbReference>
<reference evidence="6 7" key="1">
    <citation type="submission" date="2024-04" db="EMBL/GenBank/DDBJ databases">
        <title>Aurantiacibacter sp. DGU6 16S ribosomal RNA gene Genome sequencing and assembly.</title>
        <authorList>
            <person name="Park S."/>
        </authorList>
    </citation>
    <scope>NUCLEOTIDE SEQUENCE [LARGE SCALE GENOMIC DNA]</scope>
    <source>
        <strain evidence="6 7">DGU6</strain>
    </source>
</reference>
<dbReference type="Pfam" id="PF00884">
    <property type="entry name" value="Sulfatase"/>
    <property type="match status" value="1"/>
</dbReference>
<evidence type="ECO:0000313" key="7">
    <source>
        <dbReference type="Proteomes" id="UP001497045"/>
    </source>
</evidence>
<gene>
    <name evidence="6" type="ORF">AAEO60_01240</name>
</gene>
<dbReference type="Gene3D" id="3.30.1120.10">
    <property type="match status" value="1"/>
</dbReference>
<sequence length="521" mass="57856">MRDHVCFTSSTFRRHVEHTPCVLTRDNVVYSRSDYKRPSREHMARKLGQRESAADESEGMLHNWKPSGFLPALVGLALALLPIGFTASAQEAPAAPRPNIVVIFADDLGWGDLSSFGAEYIETPNIDSIASDGLVMSQFYAGSNVCTPSRAALLTGRYAPRSGMQFVTRPNSDWGLPAEEITIAEMLRDNGYATGMIGKWHLGHRIDHWPTQQGFESFLGVPYSNDMEPFSLYRGTDLVSFAIDQTTLEDTYATEAERFIAAHAGEPFFLYYASNFPHRPLFFPPENRGRSGPAGDYGDTVETIDDSVGRIIAALDEHGLRDNTLVIFTSDNGPWFQGSSGPLRGRKGDTNEGGYRVPFLLRWPAAVAPGTHNNGMSMAIDLLPSFARLAGAEIPQDRIIDGRDVTAMWTEGAETPHEVLYFINNNGLAAVRSPRFKLQLSEYYRASLIDFERFTAPKLFDMLADPQERYDVANRYAEEYERLLALAHEMSAEIAPMAVDRGGIYPEDPNLPLGPQLEADR</sequence>
<evidence type="ECO:0000256" key="1">
    <source>
        <dbReference type="ARBA" id="ARBA00008779"/>
    </source>
</evidence>
<dbReference type="Proteomes" id="UP001497045">
    <property type="component" value="Unassembled WGS sequence"/>
</dbReference>
<dbReference type="PANTHER" id="PTHR42693">
    <property type="entry name" value="ARYLSULFATASE FAMILY MEMBER"/>
    <property type="match status" value="1"/>
</dbReference>
<dbReference type="InterPro" id="IPR017850">
    <property type="entry name" value="Alkaline_phosphatase_core_sf"/>
</dbReference>
<dbReference type="CDD" id="cd16026">
    <property type="entry name" value="GALNS_like"/>
    <property type="match status" value="1"/>
</dbReference>
<accession>A0ABU9IA49</accession>
<evidence type="ECO:0000313" key="6">
    <source>
        <dbReference type="EMBL" id="MEL1249289.1"/>
    </source>
</evidence>
<name>A0ABU9IA49_9SPHN</name>
<dbReference type="InterPro" id="IPR050738">
    <property type="entry name" value="Sulfatase"/>
</dbReference>
<dbReference type="RefSeq" id="WP_341671821.1">
    <property type="nucleotide sequence ID" value="NZ_JBBYHV010000001.1"/>
</dbReference>
<evidence type="ECO:0000259" key="5">
    <source>
        <dbReference type="Pfam" id="PF00884"/>
    </source>
</evidence>
<evidence type="ECO:0000256" key="3">
    <source>
        <dbReference type="ARBA" id="ARBA00022801"/>
    </source>
</evidence>